<dbReference type="InterPro" id="IPR013325">
    <property type="entry name" value="RNA_pol_sigma_r2"/>
</dbReference>
<sequence length="293" mass="33360">MREIKILPSITNREQDSFNKYLNEIGKIPLLSYESEAALCEKINQGDTRAVSVLISTNLRFVVSVAKQYQHRGLSLGDLVNEGNCGLIRAAGKFDITKGFKFISFAVWWIRQSILLAISQQTRTIRLPLNLINAIAKINKISAVLEQKLERLPNQAEIAEEMQTEEQEVLMRLIYAKHCISLDKRLNEETGSTLLDIYPKSLIGFDEKIDLQSFNEPIIGFNGVYRQLPRQEKAVIVRFFGLFGYTCLSLDDIALEFKLSRERIRQLKDSAIKKIKSGLRANTSLTDHLTKPN</sequence>
<dbReference type="GO" id="GO:0016987">
    <property type="term" value="F:sigma factor activity"/>
    <property type="evidence" value="ECO:0007669"/>
    <property type="project" value="UniProtKB-KW"/>
</dbReference>
<dbReference type="InterPro" id="IPR013324">
    <property type="entry name" value="RNA_pol_sigma_r3/r4-like"/>
</dbReference>
<dbReference type="InterPro" id="IPR007630">
    <property type="entry name" value="RNA_pol_sigma70_r4"/>
</dbReference>
<keyword evidence="2" id="KW-0731">Sigma factor</keyword>
<dbReference type="InterPro" id="IPR007627">
    <property type="entry name" value="RNA_pol_sigma70_r2"/>
</dbReference>
<dbReference type="InterPro" id="IPR000943">
    <property type="entry name" value="RNA_pol_sigma70"/>
</dbReference>
<dbReference type="Gene3D" id="1.10.601.10">
    <property type="entry name" value="RNA Polymerase Primary Sigma Factor"/>
    <property type="match status" value="1"/>
</dbReference>
<evidence type="ECO:0000259" key="8">
    <source>
        <dbReference type="Pfam" id="PF04545"/>
    </source>
</evidence>
<dbReference type="InterPro" id="IPR036388">
    <property type="entry name" value="WH-like_DNA-bd_sf"/>
</dbReference>
<feature type="domain" description="RNA polymerase sigma-70 region 1.2" evidence="5">
    <location>
        <begin position="16"/>
        <end position="47"/>
    </location>
</feature>
<evidence type="ECO:0000259" key="6">
    <source>
        <dbReference type="Pfam" id="PF04539"/>
    </source>
</evidence>
<evidence type="ECO:0008006" key="11">
    <source>
        <dbReference type="Google" id="ProtNLM"/>
    </source>
</evidence>
<reference evidence="9 10" key="1">
    <citation type="journal article" date="1992" name="Int. J. Syst. Bacteriol.">
        <title>Sphingobacterium antarcticus sp. nov. a Psychrotrophic Bacterium from the Soils of Schirmacher Oasis, Antarctica.</title>
        <authorList>
            <person name="Shivaji S."/>
            <person name="Ray M.K."/>
            <person name="Rao N.S."/>
            <person name="Saiserr L."/>
            <person name="Jagannadham M.V."/>
            <person name="Kumar G.S."/>
            <person name="Reddy G."/>
            <person name="Bhargava P.M."/>
        </authorList>
    </citation>
    <scope>NUCLEOTIDE SEQUENCE [LARGE SCALE GENOMIC DNA]</scope>
    <source>
        <strain evidence="9 10">4BY</strain>
    </source>
</reference>
<dbReference type="InterPro" id="IPR009042">
    <property type="entry name" value="RNA_pol_sigma70_r1_2"/>
</dbReference>
<evidence type="ECO:0000313" key="9">
    <source>
        <dbReference type="EMBL" id="KEQ31701.1"/>
    </source>
</evidence>
<dbReference type="InterPro" id="IPR050239">
    <property type="entry name" value="Sigma-70_RNA_pol_init_factors"/>
</dbReference>
<evidence type="ECO:0000313" key="10">
    <source>
        <dbReference type="Proteomes" id="UP000028007"/>
    </source>
</evidence>
<dbReference type="SUPFAM" id="SSF88659">
    <property type="entry name" value="Sigma3 and sigma4 domains of RNA polymerase sigma factors"/>
    <property type="match status" value="2"/>
</dbReference>
<dbReference type="Pfam" id="PF00140">
    <property type="entry name" value="Sigma70_r1_2"/>
    <property type="match status" value="1"/>
</dbReference>
<comment type="caution">
    <text evidence="9">The sequence shown here is derived from an EMBL/GenBank/DDBJ whole genome shotgun (WGS) entry which is preliminary data.</text>
</comment>
<dbReference type="eggNOG" id="COG0568">
    <property type="taxonomic scope" value="Bacteria"/>
</dbReference>
<evidence type="ECO:0000256" key="3">
    <source>
        <dbReference type="ARBA" id="ARBA00023125"/>
    </source>
</evidence>
<dbReference type="InterPro" id="IPR007624">
    <property type="entry name" value="RNA_pol_sigma70_r3"/>
</dbReference>
<dbReference type="Proteomes" id="UP000028007">
    <property type="component" value="Unassembled WGS sequence"/>
</dbReference>
<name>A0A081PLX8_9SPHI</name>
<evidence type="ECO:0000259" key="7">
    <source>
        <dbReference type="Pfam" id="PF04542"/>
    </source>
</evidence>
<dbReference type="OrthoDB" id="743114at2"/>
<dbReference type="RefSeq" id="WP_037437802.1">
    <property type="nucleotide sequence ID" value="NZ_JNFF01000006.1"/>
</dbReference>
<dbReference type="PRINTS" id="PR00046">
    <property type="entry name" value="SIGMA70FCT"/>
</dbReference>
<dbReference type="AlphaFoldDB" id="A0A081PLX8"/>
<feature type="domain" description="RNA polymerase sigma-70 region 2" evidence="7">
    <location>
        <begin position="54"/>
        <end position="124"/>
    </location>
</feature>
<keyword evidence="3" id="KW-0238">DNA-binding</keyword>
<protein>
    <recommendedName>
        <fullName evidence="11">RNA polymerase sigma factor rpoD</fullName>
    </recommendedName>
</protein>
<evidence type="ECO:0000256" key="1">
    <source>
        <dbReference type="ARBA" id="ARBA00023015"/>
    </source>
</evidence>
<organism evidence="9 10">
    <name type="scientific">Pedobacter antarcticus 4BY</name>
    <dbReference type="NCBI Taxonomy" id="1358423"/>
    <lineage>
        <taxon>Bacteria</taxon>
        <taxon>Pseudomonadati</taxon>
        <taxon>Bacteroidota</taxon>
        <taxon>Sphingobacteriia</taxon>
        <taxon>Sphingobacteriales</taxon>
        <taxon>Sphingobacteriaceae</taxon>
        <taxon>Pedobacter</taxon>
    </lineage>
</organism>
<dbReference type="Gene3D" id="1.10.10.10">
    <property type="entry name" value="Winged helix-like DNA-binding domain superfamily/Winged helix DNA-binding domain"/>
    <property type="match status" value="2"/>
</dbReference>
<proteinExistence type="predicted"/>
<dbReference type="InterPro" id="IPR014284">
    <property type="entry name" value="RNA_pol_sigma-70_dom"/>
</dbReference>
<keyword evidence="10" id="KW-1185">Reference proteome</keyword>
<dbReference type="NCBIfam" id="TIGR02937">
    <property type="entry name" value="sigma70-ECF"/>
    <property type="match status" value="1"/>
</dbReference>
<dbReference type="GO" id="GO:0006352">
    <property type="term" value="P:DNA-templated transcription initiation"/>
    <property type="evidence" value="ECO:0007669"/>
    <property type="project" value="InterPro"/>
</dbReference>
<dbReference type="GO" id="GO:0003677">
    <property type="term" value="F:DNA binding"/>
    <property type="evidence" value="ECO:0007669"/>
    <property type="project" value="UniProtKB-KW"/>
</dbReference>
<gene>
    <name evidence="9" type="ORF">N180_14480</name>
</gene>
<evidence type="ECO:0000256" key="2">
    <source>
        <dbReference type="ARBA" id="ARBA00023082"/>
    </source>
</evidence>
<dbReference type="Pfam" id="PF04542">
    <property type="entry name" value="Sigma70_r2"/>
    <property type="match status" value="1"/>
</dbReference>
<dbReference type="Pfam" id="PF04539">
    <property type="entry name" value="Sigma70_r3"/>
    <property type="match status" value="1"/>
</dbReference>
<evidence type="ECO:0000259" key="5">
    <source>
        <dbReference type="Pfam" id="PF00140"/>
    </source>
</evidence>
<feature type="domain" description="RNA polymerase sigma-70 region 4" evidence="8">
    <location>
        <begin position="227"/>
        <end position="276"/>
    </location>
</feature>
<dbReference type="PANTHER" id="PTHR30603:SF47">
    <property type="entry name" value="RNA POLYMERASE SIGMA FACTOR SIGD, CHLOROPLASTIC"/>
    <property type="match status" value="1"/>
</dbReference>
<accession>A0A081PLX8</accession>
<evidence type="ECO:0000256" key="4">
    <source>
        <dbReference type="ARBA" id="ARBA00023163"/>
    </source>
</evidence>
<keyword evidence="1" id="KW-0805">Transcription regulation</keyword>
<keyword evidence="4" id="KW-0804">Transcription</keyword>
<feature type="domain" description="RNA polymerase sigma-70 region 3" evidence="6">
    <location>
        <begin position="135"/>
        <end position="200"/>
    </location>
</feature>
<dbReference type="Pfam" id="PF04545">
    <property type="entry name" value="Sigma70_r4"/>
    <property type="match status" value="1"/>
</dbReference>
<dbReference type="EMBL" id="JNFF01000006">
    <property type="protein sequence ID" value="KEQ31701.1"/>
    <property type="molecule type" value="Genomic_DNA"/>
</dbReference>
<dbReference type="PANTHER" id="PTHR30603">
    <property type="entry name" value="RNA POLYMERASE SIGMA FACTOR RPO"/>
    <property type="match status" value="1"/>
</dbReference>
<dbReference type="SUPFAM" id="SSF88946">
    <property type="entry name" value="Sigma2 domain of RNA polymerase sigma factors"/>
    <property type="match status" value="1"/>
</dbReference>